<accession>A0A936YVT2</accession>
<sequence>MAITLTTESPLQDEIRELVAELNEHLLTLSPPEFCFHLTVEQMAEPGVTVWVAREAGKAVACGALKRHTDRIGEVKRMYTRPDWQGQGIGRRVLGEIVSTAITDGLEELVLETGDRHPAAWAIYEKAGFVRCGPVLDYPDSEYSVFYHKQLAA</sequence>
<keyword evidence="5" id="KW-1185">Reference proteome</keyword>
<dbReference type="GO" id="GO:0016747">
    <property type="term" value="F:acyltransferase activity, transferring groups other than amino-acyl groups"/>
    <property type="evidence" value="ECO:0007669"/>
    <property type="project" value="InterPro"/>
</dbReference>
<evidence type="ECO:0000256" key="1">
    <source>
        <dbReference type="ARBA" id="ARBA00022679"/>
    </source>
</evidence>
<organism evidence="4 5">
    <name type="scientific">Rhizobium setariae</name>
    <dbReference type="NCBI Taxonomy" id="2801340"/>
    <lineage>
        <taxon>Bacteria</taxon>
        <taxon>Pseudomonadati</taxon>
        <taxon>Pseudomonadota</taxon>
        <taxon>Alphaproteobacteria</taxon>
        <taxon>Hyphomicrobiales</taxon>
        <taxon>Rhizobiaceae</taxon>
        <taxon>Rhizobium/Agrobacterium group</taxon>
        <taxon>Rhizobium</taxon>
    </lineage>
</organism>
<comment type="caution">
    <text evidence="4">The sequence shown here is derived from an EMBL/GenBank/DDBJ whole genome shotgun (WGS) entry which is preliminary data.</text>
</comment>
<dbReference type="AlphaFoldDB" id="A0A936YVT2"/>
<dbReference type="PANTHER" id="PTHR43877:SF5">
    <property type="entry name" value="BLL8307 PROTEIN"/>
    <property type="match status" value="1"/>
</dbReference>
<dbReference type="Gene3D" id="3.40.630.30">
    <property type="match status" value="1"/>
</dbReference>
<dbReference type="CDD" id="cd04301">
    <property type="entry name" value="NAT_SF"/>
    <property type="match status" value="1"/>
</dbReference>
<evidence type="ECO:0000313" key="5">
    <source>
        <dbReference type="Proteomes" id="UP000633219"/>
    </source>
</evidence>
<dbReference type="EMBL" id="JAEQNC010000016">
    <property type="protein sequence ID" value="MBL0374821.1"/>
    <property type="molecule type" value="Genomic_DNA"/>
</dbReference>
<evidence type="ECO:0000256" key="2">
    <source>
        <dbReference type="ARBA" id="ARBA00023315"/>
    </source>
</evidence>
<dbReference type="SUPFAM" id="SSF55729">
    <property type="entry name" value="Acyl-CoA N-acyltransferases (Nat)"/>
    <property type="match status" value="1"/>
</dbReference>
<dbReference type="Pfam" id="PF00583">
    <property type="entry name" value="Acetyltransf_1"/>
    <property type="match status" value="1"/>
</dbReference>
<evidence type="ECO:0000259" key="3">
    <source>
        <dbReference type="PROSITE" id="PS51186"/>
    </source>
</evidence>
<keyword evidence="2" id="KW-0012">Acyltransferase</keyword>
<dbReference type="PANTHER" id="PTHR43877">
    <property type="entry name" value="AMINOALKYLPHOSPHONATE N-ACETYLTRANSFERASE-RELATED-RELATED"/>
    <property type="match status" value="1"/>
</dbReference>
<dbReference type="InterPro" id="IPR016181">
    <property type="entry name" value="Acyl_CoA_acyltransferase"/>
</dbReference>
<protein>
    <submittedName>
        <fullName evidence="4">GNAT family N-acetyltransferase</fullName>
    </submittedName>
</protein>
<dbReference type="PROSITE" id="PS51186">
    <property type="entry name" value="GNAT"/>
    <property type="match status" value="1"/>
</dbReference>
<proteinExistence type="predicted"/>
<dbReference type="InterPro" id="IPR000182">
    <property type="entry name" value="GNAT_dom"/>
</dbReference>
<evidence type="ECO:0000313" key="4">
    <source>
        <dbReference type="EMBL" id="MBL0374821.1"/>
    </source>
</evidence>
<name>A0A936YVT2_9HYPH</name>
<feature type="domain" description="N-acetyltransferase" evidence="3">
    <location>
        <begin position="3"/>
        <end position="152"/>
    </location>
</feature>
<dbReference type="InterPro" id="IPR050832">
    <property type="entry name" value="Bact_Acetyltransf"/>
</dbReference>
<reference evidence="4" key="1">
    <citation type="submission" date="2021-01" db="EMBL/GenBank/DDBJ databases">
        <title>Rhizobium sp. strain KVB221 16S ribosomal RNA gene Genome sequencing and assembly.</title>
        <authorList>
            <person name="Kang M."/>
        </authorList>
    </citation>
    <scope>NUCLEOTIDE SEQUENCE</scope>
    <source>
        <strain evidence="4">KVB221</strain>
    </source>
</reference>
<keyword evidence="1" id="KW-0808">Transferase</keyword>
<dbReference type="Proteomes" id="UP000633219">
    <property type="component" value="Unassembled WGS sequence"/>
</dbReference>
<gene>
    <name evidence="4" type="ORF">JJB09_22670</name>
</gene>
<dbReference type="RefSeq" id="WP_201663373.1">
    <property type="nucleotide sequence ID" value="NZ_JAEQNC010000016.1"/>
</dbReference>